<keyword evidence="3" id="KW-0804">Transcription</keyword>
<evidence type="ECO:0000256" key="2">
    <source>
        <dbReference type="ARBA" id="ARBA00023125"/>
    </source>
</evidence>
<evidence type="ECO:0000259" key="4">
    <source>
        <dbReference type="PROSITE" id="PS50995"/>
    </source>
</evidence>
<dbReference type="AlphaFoldDB" id="A0A0D2JY22"/>
<keyword evidence="6" id="KW-1185">Reference proteome</keyword>
<dbReference type="Pfam" id="PF01047">
    <property type="entry name" value="MarR"/>
    <property type="match status" value="1"/>
</dbReference>
<dbReference type="RefSeq" id="WP_052515042.1">
    <property type="nucleotide sequence ID" value="NZ_AZAC01000011.1"/>
</dbReference>
<dbReference type="Proteomes" id="UP000032233">
    <property type="component" value="Unassembled WGS sequence"/>
</dbReference>
<keyword evidence="2" id="KW-0238">DNA-binding</keyword>
<gene>
    <name evidence="5" type="ORF">X474_10240</name>
</gene>
<dbReference type="OrthoDB" id="5458121at2"/>
<dbReference type="STRING" id="1429043.X474_10240"/>
<dbReference type="PANTHER" id="PTHR35790">
    <property type="entry name" value="HTH-TYPE TRANSCRIPTIONAL REGULATOR PCHR"/>
    <property type="match status" value="1"/>
</dbReference>
<dbReference type="GO" id="GO:0003700">
    <property type="term" value="F:DNA-binding transcription factor activity"/>
    <property type="evidence" value="ECO:0007669"/>
    <property type="project" value="InterPro"/>
</dbReference>
<dbReference type="InterPro" id="IPR000835">
    <property type="entry name" value="HTH_MarR-typ"/>
</dbReference>
<dbReference type="PANTHER" id="PTHR35790:SF4">
    <property type="entry name" value="HTH-TYPE TRANSCRIPTIONAL REGULATOR PCHR"/>
    <property type="match status" value="1"/>
</dbReference>
<dbReference type="GO" id="GO:0003677">
    <property type="term" value="F:DNA binding"/>
    <property type="evidence" value="ECO:0007669"/>
    <property type="project" value="UniProtKB-KW"/>
</dbReference>
<comment type="caution">
    <text evidence="5">The sequence shown here is derived from an EMBL/GenBank/DDBJ whole genome shotgun (WGS) entry which is preliminary data.</text>
</comment>
<dbReference type="InterPro" id="IPR036390">
    <property type="entry name" value="WH_DNA-bd_sf"/>
</dbReference>
<dbReference type="Gene3D" id="1.10.10.10">
    <property type="entry name" value="Winged helix-like DNA-binding domain superfamily/Winged helix DNA-binding domain"/>
    <property type="match status" value="1"/>
</dbReference>
<sequence length="150" mass="17323">MANFELQQKTQNSLASFLAKYERVGKEPYVFAGVRLYPAEVHALEFIWQKKVSFVSELAKETNITRGAASQVTIKLFKKGLLRQTTDPKNKSRKLLKTTPKGEQVCLAHAAHHQERDADFYHFVDSVSDRELESVKLFMQKLNEWIEGYM</sequence>
<evidence type="ECO:0000256" key="3">
    <source>
        <dbReference type="ARBA" id="ARBA00023163"/>
    </source>
</evidence>
<dbReference type="PROSITE" id="PS50995">
    <property type="entry name" value="HTH_MARR_2"/>
    <property type="match status" value="1"/>
</dbReference>
<reference evidence="5 6" key="1">
    <citation type="submission" date="2013-11" db="EMBL/GenBank/DDBJ databases">
        <title>Metagenomic analysis of a methanogenic consortium involved in long chain n-alkane degradation.</title>
        <authorList>
            <person name="Davidova I.A."/>
            <person name="Callaghan A.V."/>
            <person name="Wawrik B."/>
            <person name="Pruitt S."/>
            <person name="Marks C."/>
            <person name="Duncan K.E."/>
            <person name="Suflita J.M."/>
        </authorList>
    </citation>
    <scope>NUCLEOTIDE SEQUENCE [LARGE SCALE GENOMIC DNA]</scope>
    <source>
        <strain evidence="5 6">SPR</strain>
    </source>
</reference>
<protein>
    <recommendedName>
        <fullName evidence="4">HTH marR-type domain-containing protein</fullName>
    </recommendedName>
</protein>
<organism evidence="5 6">
    <name type="scientific">Dethiosulfatarculus sandiegensis</name>
    <dbReference type="NCBI Taxonomy" id="1429043"/>
    <lineage>
        <taxon>Bacteria</taxon>
        <taxon>Pseudomonadati</taxon>
        <taxon>Thermodesulfobacteriota</taxon>
        <taxon>Desulfarculia</taxon>
        <taxon>Desulfarculales</taxon>
        <taxon>Desulfarculaceae</taxon>
        <taxon>Dethiosulfatarculus</taxon>
    </lineage>
</organism>
<evidence type="ECO:0000256" key="1">
    <source>
        <dbReference type="ARBA" id="ARBA00023015"/>
    </source>
</evidence>
<name>A0A0D2JY22_9BACT</name>
<dbReference type="InterPro" id="IPR036388">
    <property type="entry name" value="WH-like_DNA-bd_sf"/>
</dbReference>
<accession>A0A0D2JY22</accession>
<dbReference type="SUPFAM" id="SSF46785">
    <property type="entry name" value="Winged helix' DNA-binding domain"/>
    <property type="match status" value="1"/>
</dbReference>
<feature type="domain" description="HTH marR-type" evidence="4">
    <location>
        <begin position="1"/>
        <end position="144"/>
    </location>
</feature>
<proteinExistence type="predicted"/>
<dbReference type="InterPro" id="IPR052067">
    <property type="entry name" value="Metal_resp_HTH_trans_reg"/>
</dbReference>
<dbReference type="InParanoid" id="A0A0D2JY22"/>
<dbReference type="SMART" id="SM00347">
    <property type="entry name" value="HTH_MARR"/>
    <property type="match status" value="1"/>
</dbReference>
<dbReference type="EMBL" id="AZAC01000011">
    <property type="protein sequence ID" value="KIX14460.1"/>
    <property type="molecule type" value="Genomic_DNA"/>
</dbReference>
<keyword evidence="1" id="KW-0805">Transcription regulation</keyword>
<evidence type="ECO:0000313" key="5">
    <source>
        <dbReference type="EMBL" id="KIX14460.1"/>
    </source>
</evidence>
<evidence type="ECO:0000313" key="6">
    <source>
        <dbReference type="Proteomes" id="UP000032233"/>
    </source>
</evidence>